<evidence type="ECO:0000313" key="11">
    <source>
        <dbReference type="EMBL" id="TDF95393.1"/>
    </source>
</evidence>
<dbReference type="InterPro" id="IPR009057">
    <property type="entry name" value="Homeodomain-like_sf"/>
</dbReference>
<dbReference type="PROSITE" id="PS50110">
    <property type="entry name" value="RESPONSE_REGULATORY"/>
    <property type="match status" value="1"/>
</dbReference>
<proteinExistence type="predicted"/>
<dbReference type="GO" id="GO:0043565">
    <property type="term" value="F:sequence-specific DNA binding"/>
    <property type="evidence" value="ECO:0007669"/>
    <property type="project" value="InterPro"/>
</dbReference>
<evidence type="ECO:0000259" key="10">
    <source>
        <dbReference type="PROSITE" id="PS50110"/>
    </source>
</evidence>
<dbReference type="InterPro" id="IPR018062">
    <property type="entry name" value="HTH_AraC-typ_CS"/>
</dbReference>
<keyword evidence="4" id="KW-0902">Two-component regulatory system</keyword>
<comment type="caution">
    <text evidence="11">The sequence shown here is derived from an EMBL/GenBank/DDBJ whole genome shotgun (WGS) entry which is preliminary data.</text>
</comment>
<name>A0A4R5KIT4_9BACL</name>
<dbReference type="InterPro" id="IPR018060">
    <property type="entry name" value="HTH_AraC"/>
</dbReference>
<dbReference type="PROSITE" id="PS00041">
    <property type="entry name" value="HTH_ARAC_FAMILY_1"/>
    <property type="match status" value="1"/>
</dbReference>
<dbReference type="GO" id="GO:0005737">
    <property type="term" value="C:cytoplasm"/>
    <property type="evidence" value="ECO:0007669"/>
    <property type="project" value="UniProtKB-SubCell"/>
</dbReference>
<evidence type="ECO:0000256" key="7">
    <source>
        <dbReference type="ARBA" id="ARBA00023163"/>
    </source>
</evidence>
<feature type="domain" description="HTH araC/xylS-type" evidence="9">
    <location>
        <begin position="430"/>
        <end position="528"/>
    </location>
</feature>
<dbReference type="GO" id="GO:0003700">
    <property type="term" value="F:DNA-binding transcription factor activity"/>
    <property type="evidence" value="ECO:0007669"/>
    <property type="project" value="InterPro"/>
</dbReference>
<dbReference type="SMART" id="SM00448">
    <property type="entry name" value="REC"/>
    <property type="match status" value="1"/>
</dbReference>
<evidence type="ECO:0000256" key="2">
    <source>
        <dbReference type="ARBA" id="ARBA00022490"/>
    </source>
</evidence>
<dbReference type="InterPro" id="IPR051552">
    <property type="entry name" value="HptR"/>
</dbReference>
<dbReference type="GO" id="GO:0000160">
    <property type="term" value="P:phosphorelay signal transduction system"/>
    <property type="evidence" value="ECO:0007669"/>
    <property type="project" value="UniProtKB-KW"/>
</dbReference>
<keyword evidence="6" id="KW-0238">DNA-binding</keyword>
<dbReference type="Pfam" id="PF00072">
    <property type="entry name" value="Response_reg"/>
    <property type="match status" value="1"/>
</dbReference>
<evidence type="ECO:0000256" key="3">
    <source>
        <dbReference type="ARBA" id="ARBA00022553"/>
    </source>
</evidence>
<protein>
    <submittedName>
        <fullName evidence="11">Response regulator</fullName>
    </submittedName>
</protein>
<dbReference type="Gene3D" id="1.10.10.60">
    <property type="entry name" value="Homeodomain-like"/>
    <property type="match status" value="2"/>
</dbReference>
<dbReference type="AlphaFoldDB" id="A0A4R5KIT4"/>
<dbReference type="InterPro" id="IPR001789">
    <property type="entry name" value="Sig_transdc_resp-reg_receiver"/>
</dbReference>
<evidence type="ECO:0000313" key="12">
    <source>
        <dbReference type="Proteomes" id="UP000295636"/>
    </source>
</evidence>
<dbReference type="SMART" id="SM00342">
    <property type="entry name" value="HTH_ARAC"/>
    <property type="match status" value="1"/>
</dbReference>
<keyword evidence="5" id="KW-0805">Transcription regulation</keyword>
<evidence type="ECO:0000256" key="5">
    <source>
        <dbReference type="ARBA" id="ARBA00023015"/>
    </source>
</evidence>
<keyword evidence="2" id="KW-0963">Cytoplasm</keyword>
<feature type="modified residue" description="4-aspartylphosphate" evidence="8">
    <location>
        <position position="68"/>
    </location>
</feature>
<dbReference type="InterPro" id="IPR011006">
    <property type="entry name" value="CheY-like_superfamily"/>
</dbReference>
<keyword evidence="7" id="KW-0804">Transcription</keyword>
<dbReference type="PROSITE" id="PS01124">
    <property type="entry name" value="HTH_ARAC_FAMILY_2"/>
    <property type="match status" value="1"/>
</dbReference>
<evidence type="ECO:0000256" key="1">
    <source>
        <dbReference type="ARBA" id="ARBA00004496"/>
    </source>
</evidence>
<dbReference type="SUPFAM" id="SSF46689">
    <property type="entry name" value="Homeodomain-like"/>
    <property type="match status" value="2"/>
</dbReference>
<feature type="domain" description="Response regulatory" evidence="10">
    <location>
        <begin position="16"/>
        <end position="133"/>
    </location>
</feature>
<evidence type="ECO:0000256" key="6">
    <source>
        <dbReference type="ARBA" id="ARBA00023125"/>
    </source>
</evidence>
<evidence type="ECO:0000259" key="9">
    <source>
        <dbReference type="PROSITE" id="PS01124"/>
    </source>
</evidence>
<comment type="subcellular location">
    <subcellularLocation>
        <location evidence="1">Cytoplasm</location>
    </subcellularLocation>
</comment>
<keyword evidence="12" id="KW-1185">Reference proteome</keyword>
<evidence type="ECO:0000256" key="8">
    <source>
        <dbReference type="PROSITE-ProRule" id="PRU00169"/>
    </source>
</evidence>
<dbReference type="PANTHER" id="PTHR42713:SF3">
    <property type="entry name" value="TRANSCRIPTIONAL REGULATORY PROTEIN HPTR"/>
    <property type="match status" value="1"/>
</dbReference>
<keyword evidence="3 8" id="KW-0597">Phosphoprotein</keyword>
<gene>
    <name evidence="11" type="ORF">E1757_19960</name>
</gene>
<accession>A0A4R5KIT4</accession>
<dbReference type="OrthoDB" id="9794370at2"/>
<dbReference type="CDD" id="cd17536">
    <property type="entry name" value="REC_YesN-like"/>
    <property type="match status" value="1"/>
</dbReference>
<reference evidence="11 12" key="1">
    <citation type="submission" date="2019-03" db="EMBL/GenBank/DDBJ databases">
        <title>This is whole genome sequence of Paenibacillus sp MS74 strain.</title>
        <authorList>
            <person name="Trinh H.N."/>
        </authorList>
    </citation>
    <scope>NUCLEOTIDE SEQUENCE [LARGE SCALE GENOMIC DNA]</scope>
    <source>
        <strain evidence="11 12">MS74</strain>
    </source>
</reference>
<dbReference type="Pfam" id="PF12833">
    <property type="entry name" value="HTH_18"/>
    <property type="match status" value="1"/>
</dbReference>
<sequence>MQSRNIPGNGVKMLLKIMIVDDESIVRKDFKYMIGCADEAYKIVAEAANGKEALEKFNEHRPDVVITDIKMPLMDGIELAECILRDSKETKIILLSSYAEFHLAQKAIHLGVHAYLLKHEMDSVILFDYLNKLFEQIGEERKIERSKTMIQLMQSNMDAEAEQELLDKLDLTILKRSFILIVFDIEDEHESEKKASMTVPVLSEREFSSIIGDHMTGPGLWELMQMAEREYVCILKADGAAGESQMMQEVRTMVINIQASMKMKHQMTAAVAVSGLSSPGESISGLYRQTAAKLKYKVFYKGQAIVTGIPPESSGLSGLTLQKTTLDRLKHHFYQGEYEQVQVCLKKLLLDHTVERQDLTMLNKAVDGLLLFVRDFVSERNRERADQYDPYKMHEEVYRLGSVYKIYDWFLILFDKLRQEYNHKYCLKVLKALHYIHTHFNKDIGLEELSRVMEVSPIYASLLFKKEVGETYKSYLAKHRVHTAEALLRTGSYKIYEIGNMVGYQTTAYFCRIFKQITGKNPSDYEYRSRE</sequence>
<dbReference type="Proteomes" id="UP000295636">
    <property type="component" value="Unassembled WGS sequence"/>
</dbReference>
<dbReference type="EMBL" id="SMRT01000010">
    <property type="protein sequence ID" value="TDF95393.1"/>
    <property type="molecule type" value="Genomic_DNA"/>
</dbReference>
<dbReference type="Gene3D" id="3.40.50.2300">
    <property type="match status" value="1"/>
</dbReference>
<dbReference type="SUPFAM" id="SSF52172">
    <property type="entry name" value="CheY-like"/>
    <property type="match status" value="1"/>
</dbReference>
<dbReference type="PANTHER" id="PTHR42713">
    <property type="entry name" value="HISTIDINE KINASE-RELATED"/>
    <property type="match status" value="1"/>
</dbReference>
<organism evidence="11 12">
    <name type="scientific">Paenibacillus piri</name>
    <dbReference type="NCBI Taxonomy" id="2547395"/>
    <lineage>
        <taxon>Bacteria</taxon>
        <taxon>Bacillati</taxon>
        <taxon>Bacillota</taxon>
        <taxon>Bacilli</taxon>
        <taxon>Bacillales</taxon>
        <taxon>Paenibacillaceae</taxon>
        <taxon>Paenibacillus</taxon>
    </lineage>
</organism>
<evidence type="ECO:0000256" key="4">
    <source>
        <dbReference type="ARBA" id="ARBA00023012"/>
    </source>
</evidence>